<dbReference type="Pfam" id="PF01535">
    <property type="entry name" value="PPR"/>
    <property type="match status" value="7"/>
</dbReference>
<dbReference type="PROSITE" id="PS51375">
    <property type="entry name" value="PPR"/>
    <property type="match status" value="4"/>
</dbReference>
<dbReference type="NCBIfam" id="TIGR00756">
    <property type="entry name" value="PPR"/>
    <property type="match status" value="5"/>
</dbReference>
<evidence type="ECO:0000256" key="3">
    <source>
        <dbReference type="PROSITE-ProRule" id="PRU00708"/>
    </source>
</evidence>
<dbReference type="GO" id="GO:0003729">
    <property type="term" value="F:mRNA binding"/>
    <property type="evidence" value="ECO:0007669"/>
    <property type="project" value="UniProtKB-ARBA"/>
</dbReference>
<comment type="similarity">
    <text evidence="1">Belongs to the PPR family. PCMP-H subfamily.</text>
</comment>
<dbReference type="AlphaFoldDB" id="A0A803KYU8"/>
<accession>A0A803KYU8</accession>
<name>A0A803KYU8_CHEQI</name>
<sequence>MLLLSANPIQPWNSTVPTLSLLHHCKTFNDIKQIHARLITTGFIKNPNLTHKIILNFSSSPYSPLILFARFLMLSQHNLISNPETRFDPFLFNLVIKSVSAGNFEPKEGLFIFSFMIENGVCVDKYSFSLVLKACSRSGFLKEGMQIHGLLKKLDFGSELYLQNCLISLYVKCGCVELARQVFDRMPKRDSVSYNAMIDGYVKTGFLSLARELFDCMPIRDKNLISWNSMIGGYTQFEDELDKAWELFEVMPKRDMVTWNLMIHGLVKCKQMEVAHDLFNRMPKRDVITWATMIDGYAKIGTLDIARNLFDQAHGKDIVVCNVMMAGYVQNGNFLEVLKFFHGLLQMDYLFPDRITLSLVLSAIAQLGQVDEGIAVHSYIQTIGITIDGSLAVALIDMYSKCGSIDSAIQVFESLEWKDVDHWNAMIGGLAVHGLGELAFELFMEMHKLLLKPDDITFIGLLNACGHAGLVKEGKMCFELMRRVHKLEPKLQHYGCMVDILSRAGYLKEAKMFVDEMPIEPNDIIWRTLLSACIKYGDLNLGQQVAEHLMRLDSRNSGSYVLLSNMYAGFGMWEDVSRIRSVMENKALKKLPGCSSIEINGAVQEFLVRDNSHPHTGEVYSLLDNFSASGFSLKLESEITELELVN</sequence>
<feature type="repeat" description="PPR" evidence="3">
    <location>
        <begin position="419"/>
        <end position="453"/>
    </location>
</feature>
<keyword evidence="5" id="KW-1185">Reference proteome</keyword>
<dbReference type="SMR" id="A0A803KYU8"/>
<feature type="repeat" description="PPR" evidence="3">
    <location>
        <begin position="317"/>
        <end position="351"/>
    </location>
</feature>
<dbReference type="Pfam" id="PF20431">
    <property type="entry name" value="E_motif"/>
    <property type="match status" value="1"/>
</dbReference>
<dbReference type="Pfam" id="PF13041">
    <property type="entry name" value="PPR_2"/>
    <property type="match status" value="2"/>
</dbReference>
<dbReference type="GO" id="GO:0009451">
    <property type="term" value="P:RNA modification"/>
    <property type="evidence" value="ECO:0007669"/>
    <property type="project" value="InterPro"/>
</dbReference>
<dbReference type="EnsemblPlants" id="AUR62004207-RA">
    <property type="protein sequence ID" value="AUR62004207-RA:cds"/>
    <property type="gene ID" value="AUR62004207"/>
</dbReference>
<reference evidence="4" key="2">
    <citation type="submission" date="2021-03" db="UniProtKB">
        <authorList>
            <consortium name="EnsemblPlants"/>
        </authorList>
    </citation>
    <scope>IDENTIFICATION</scope>
</reference>
<dbReference type="FunFam" id="1.25.40.10:FF:000690">
    <property type="entry name" value="Pentatricopeptide repeat-containing protein"/>
    <property type="match status" value="1"/>
</dbReference>
<dbReference type="Gramene" id="AUR62004207-RA">
    <property type="protein sequence ID" value="AUR62004207-RA:cds"/>
    <property type="gene ID" value="AUR62004207"/>
</dbReference>
<reference evidence="4" key="1">
    <citation type="journal article" date="2017" name="Nature">
        <title>The genome of Chenopodium quinoa.</title>
        <authorList>
            <person name="Jarvis D.E."/>
            <person name="Ho Y.S."/>
            <person name="Lightfoot D.J."/>
            <person name="Schmoeckel S.M."/>
            <person name="Li B."/>
            <person name="Borm T.J.A."/>
            <person name="Ohyanagi H."/>
            <person name="Mineta K."/>
            <person name="Michell C.T."/>
            <person name="Saber N."/>
            <person name="Kharbatia N.M."/>
            <person name="Rupper R.R."/>
            <person name="Sharp A.R."/>
            <person name="Dally N."/>
            <person name="Boughton B.A."/>
            <person name="Woo Y.H."/>
            <person name="Gao G."/>
            <person name="Schijlen E.G.W.M."/>
            <person name="Guo X."/>
            <person name="Momin A.A."/>
            <person name="Negrao S."/>
            <person name="Al-Babili S."/>
            <person name="Gehring C."/>
            <person name="Roessner U."/>
            <person name="Jung C."/>
            <person name="Murphy K."/>
            <person name="Arold S.T."/>
            <person name="Gojobori T."/>
            <person name="van der Linden C.G."/>
            <person name="van Loo E.N."/>
            <person name="Jellen E.N."/>
            <person name="Maughan P.J."/>
            <person name="Tester M."/>
        </authorList>
    </citation>
    <scope>NUCLEOTIDE SEQUENCE [LARGE SCALE GENOMIC DNA]</scope>
    <source>
        <strain evidence="4">cv. PI 614886</strain>
    </source>
</reference>
<evidence type="ECO:0000256" key="1">
    <source>
        <dbReference type="ARBA" id="ARBA00006643"/>
    </source>
</evidence>
<keyword evidence="2" id="KW-0677">Repeat</keyword>
<protein>
    <recommendedName>
        <fullName evidence="6">Chlororespiratory reduction 4</fullName>
    </recommendedName>
</protein>
<dbReference type="InterPro" id="IPR046848">
    <property type="entry name" value="E_motif"/>
</dbReference>
<evidence type="ECO:0000313" key="5">
    <source>
        <dbReference type="Proteomes" id="UP000596660"/>
    </source>
</evidence>
<dbReference type="OrthoDB" id="772730at2759"/>
<dbReference type="Proteomes" id="UP000596660">
    <property type="component" value="Unplaced"/>
</dbReference>
<dbReference type="Gene3D" id="1.25.40.10">
    <property type="entry name" value="Tetratricopeptide repeat domain"/>
    <property type="match status" value="4"/>
</dbReference>
<dbReference type="RefSeq" id="XP_021748640.1">
    <property type="nucleotide sequence ID" value="XM_021892948.1"/>
</dbReference>
<dbReference type="InterPro" id="IPR002885">
    <property type="entry name" value="PPR_rpt"/>
</dbReference>
<feature type="repeat" description="PPR" evidence="3">
    <location>
        <begin position="255"/>
        <end position="289"/>
    </location>
</feature>
<dbReference type="KEGG" id="cqi:110714437"/>
<dbReference type="InterPro" id="IPR046960">
    <property type="entry name" value="PPR_At4g14850-like_plant"/>
</dbReference>
<evidence type="ECO:0000313" key="4">
    <source>
        <dbReference type="EnsemblPlants" id="AUR62004207-RA:cds"/>
    </source>
</evidence>
<proteinExistence type="inferred from homology"/>
<dbReference type="InterPro" id="IPR011990">
    <property type="entry name" value="TPR-like_helical_dom_sf"/>
</dbReference>
<evidence type="ECO:0000256" key="2">
    <source>
        <dbReference type="ARBA" id="ARBA00022737"/>
    </source>
</evidence>
<gene>
    <name evidence="4" type="primary">LOC110714437</name>
</gene>
<dbReference type="PANTHER" id="PTHR47926">
    <property type="entry name" value="PENTATRICOPEPTIDE REPEAT-CONTAINING PROTEIN"/>
    <property type="match status" value="1"/>
</dbReference>
<dbReference type="GeneID" id="110714437"/>
<dbReference type="OMA" id="SVDHWNA"/>
<organism evidence="4 5">
    <name type="scientific">Chenopodium quinoa</name>
    <name type="common">Quinoa</name>
    <dbReference type="NCBI Taxonomy" id="63459"/>
    <lineage>
        <taxon>Eukaryota</taxon>
        <taxon>Viridiplantae</taxon>
        <taxon>Streptophyta</taxon>
        <taxon>Embryophyta</taxon>
        <taxon>Tracheophyta</taxon>
        <taxon>Spermatophyta</taxon>
        <taxon>Magnoliopsida</taxon>
        <taxon>eudicotyledons</taxon>
        <taxon>Gunneridae</taxon>
        <taxon>Pentapetalae</taxon>
        <taxon>Caryophyllales</taxon>
        <taxon>Chenopodiaceae</taxon>
        <taxon>Chenopodioideae</taxon>
        <taxon>Atripliceae</taxon>
        <taxon>Chenopodium</taxon>
    </lineage>
</organism>
<feature type="repeat" description="PPR" evidence="3">
    <location>
        <begin position="190"/>
        <end position="224"/>
    </location>
</feature>
<evidence type="ECO:0008006" key="6">
    <source>
        <dbReference type="Google" id="ProtNLM"/>
    </source>
</evidence>
<dbReference type="PANTHER" id="PTHR47926:SF456">
    <property type="entry name" value="PENTATRICOPEPTIDE REPEAT-CONTAINING PROTEIN ELI1, CHLOROPLASTIC"/>
    <property type="match status" value="1"/>
</dbReference>